<dbReference type="InterPro" id="IPR021683">
    <property type="entry name" value="DUF3267"/>
</dbReference>
<evidence type="ECO:0000256" key="1">
    <source>
        <dbReference type="SAM" id="Phobius"/>
    </source>
</evidence>
<feature type="transmembrane region" description="Helical" evidence="1">
    <location>
        <begin position="36"/>
        <end position="58"/>
    </location>
</feature>
<gene>
    <name evidence="2" type="ORF">GOQ27_01420</name>
</gene>
<proteinExistence type="predicted"/>
<keyword evidence="1" id="KW-1133">Transmembrane helix</keyword>
<comment type="caution">
    <text evidence="2">The sequence shown here is derived from an EMBL/GenBank/DDBJ whole genome shotgun (WGS) entry which is preliminary data.</text>
</comment>
<keyword evidence="1" id="KW-0812">Transmembrane</keyword>
<evidence type="ECO:0000313" key="2">
    <source>
        <dbReference type="EMBL" id="MBS4537100.1"/>
    </source>
</evidence>
<dbReference type="EMBL" id="WSFT01000012">
    <property type="protein sequence ID" value="MBS4537100.1"/>
    <property type="molecule type" value="Genomic_DNA"/>
</dbReference>
<protein>
    <submittedName>
        <fullName evidence="2">DUF3267 domain-containing protein</fullName>
    </submittedName>
</protein>
<sequence length="202" mass="22883">MKYAKTLPEGSEEKKRELLSNGWNTLKEPDSIRKMILYSIPFMIINIAITILMINIVSPFTLEEFGIMESGVEITLNFFHLLGLILMTSIHELMHLVFVPNFIRSDKTYIGLTLFEGFVHTEEKVKRNRFILISLAPFVILSIILPLVLVPLGLLTTSLKVYMILNAAGASVDVLNILLIYPQVPSKALITNNGIKSYWKEC</sequence>
<feature type="transmembrane region" description="Helical" evidence="1">
    <location>
        <begin position="130"/>
        <end position="155"/>
    </location>
</feature>
<dbReference type="AlphaFoldDB" id="A0A942UTF1"/>
<keyword evidence="3" id="KW-1185">Reference proteome</keyword>
<feature type="transmembrane region" description="Helical" evidence="1">
    <location>
        <begin position="78"/>
        <end position="99"/>
    </location>
</feature>
<evidence type="ECO:0000313" key="3">
    <source>
        <dbReference type="Proteomes" id="UP000724672"/>
    </source>
</evidence>
<dbReference type="Proteomes" id="UP000724672">
    <property type="component" value="Unassembled WGS sequence"/>
</dbReference>
<accession>A0A942UTF1</accession>
<organism evidence="2 3">
    <name type="scientific">Anaeromonas frigoriresistens</name>
    <dbReference type="NCBI Taxonomy" id="2683708"/>
    <lineage>
        <taxon>Bacteria</taxon>
        <taxon>Bacillati</taxon>
        <taxon>Bacillota</taxon>
        <taxon>Tissierellia</taxon>
        <taxon>Tissierellales</taxon>
        <taxon>Thermohalobacteraceae</taxon>
        <taxon>Anaeromonas</taxon>
    </lineage>
</organism>
<feature type="transmembrane region" description="Helical" evidence="1">
    <location>
        <begin position="161"/>
        <end position="181"/>
    </location>
</feature>
<dbReference type="RefSeq" id="WP_203365031.1">
    <property type="nucleotide sequence ID" value="NZ_WSFT01000012.1"/>
</dbReference>
<name>A0A942UTF1_9FIRM</name>
<reference evidence="2" key="1">
    <citation type="submission" date="2019-12" db="EMBL/GenBank/DDBJ databases">
        <title>Clostridiaceae gen. nov. sp. nov., isolated from sediment in Xinjiang, China.</title>
        <authorList>
            <person name="Zhang R."/>
        </authorList>
    </citation>
    <scope>NUCLEOTIDE SEQUENCE</scope>
    <source>
        <strain evidence="2">D2Q-11</strain>
    </source>
</reference>
<dbReference type="Pfam" id="PF11667">
    <property type="entry name" value="DUF3267"/>
    <property type="match status" value="1"/>
</dbReference>
<keyword evidence="1" id="KW-0472">Membrane</keyword>